<proteinExistence type="predicted"/>
<evidence type="ECO:0000313" key="2">
    <source>
        <dbReference type="EMBL" id="BFO20488.1"/>
    </source>
</evidence>
<name>A0AAT9HT68_9ACTN</name>
<feature type="region of interest" description="Disordered" evidence="1">
    <location>
        <begin position="1"/>
        <end position="25"/>
    </location>
</feature>
<feature type="compositionally biased region" description="Low complexity" evidence="1">
    <location>
        <begin position="44"/>
        <end position="59"/>
    </location>
</feature>
<accession>A0AAT9HT68</accession>
<organism evidence="2">
    <name type="scientific">Streptomyces haneummycinicus</name>
    <dbReference type="NCBI Taxonomy" id="3074435"/>
    <lineage>
        <taxon>Bacteria</taxon>
        <taxon>Bacillati</taxon>
        <taxon>Actinomycetota</taxon>
        <taxon>Actinomycetes</taxon>
        <taxon>Kitasatosporales</taxon>
        <taxon>Streptomycetaceae</taxon>
        <taxon>Streptomyces</taxon>
    </lineage>
</organism>
<sequence length="124" mass="12465">MVVDQEGAAARSGKAAVPSWSAGVNSPDSRRVLPLWVSTRYVNPAGRASSPAGSATSGPFPTPPCRPASSSALSVSAVARAWGAEARAATLPASATPPPATADVLAKSLRVSDMLSPVTWAVRG</sequence>
<reference evidence="2" key="1">
    <citation type="submission" date="2024-06" db="EMBL/GenBank/DDBJ databases">
        <authorList>
            <consortium name="consrtm"/>
            <person name="Uemura M."/>
            <person name="Terahara T."/>
        </authorList>
    </citation>
    <scope>NUCLEOTIDE SEQUENCE</scope>
    <source>
        <strain evidence="2">KM77-8</strain>
    </source>
</reference>
<reference evidence="2" key="2">
    <citation type="submission" date="2024-07" db="EMBL/GenBank/DDBJ databases">
        <title>Streptomyces haneummycinica sp. nov., a new antibiotic-producing actinobacterium isolated from marine sediment.</title>
        <authorList>
            <person name="Uemura M."/>
            <person name="Hamada M."/>
            <person name="Hirano S."/>
            <person name="Kobayashi K."/>
            <person name="Ohshiro T."/>
            <person name="Kobayashi T."/>
            <person name="Terahara T."/>
        </authorList>
    </citation>
    <scope>NUCLEOTIDE SEQUENCE</scope>
    <source>
        <strain evidence="2">KM77-8</strain>
    </source>
</reference>
<dbReference type="EMBL" id="AP035768">
    <property type="protein sequence ID" value="BFO20488.1"/>
    <property type="molecule type" value="Genomic_DNA"/>
</dbReference>
<protein>
    <submittedName>
        <fullName evidence="2">Uncharacterized protein</fullName>
    </submittedName>
</protein>
<gene>
    <name evidence="2" type="ORF">SHKM778_68760</name>
</gene>
<dbReference type="AlphaFoldDB" id="A0AAT9HT68"/>
<evidence type="ECO:0000256" key="1">
    <source>
        <dbReference type="SAM" id="MobiDB-lite"/>
    </source>
</evidence>
<feature type="region of interest" description="Disordered" evidence="1">
    <location>
        <begin position="44"/>
        <end position="69"/>
    </location>
</feature>